<evidence type="ECO:0000313" key="2">
    <source>
        <dbReference type="EMBL" id="KKU09839.1"/>
    </source>
</evidence>
<dbReference type="Proteomes" id="UP000034329">
    <property type="component" value="Unassembled WGS sequence"/>
</dbReference>
<organism evidence="2 3">
    <name type="scientific">Candidatus Woesebacteria bacterium GW2011_GWB1_45_5</name>
    <dbReference type="NCBI Taxonomy" id="1618581"/>
    <lineage>
        <taxon>Bacteria</taxon>
        <taxon>Candidatus Woeseibacteriota</taxon>
    </lineage>
</organism>
<gene>
    <name evidence="2" type="ORF">UX13_C0029G0007</name>
</gene>
<feature type="transmembrane region" description="Helical" evidence="1">
    <location>
        <begin position="12"/>
        <end position="29"/>
    </location>
</feature>
<feature type="transmembrane region" description="Helical" evidence="1">
    <location>
        <begin position="74"/>
        <end position="95"/>
    </location>
</feature>
<dbReference type="EMBL" id="LCLA01000029">
    <property type="protein sequence ID" value="KKU09839.1"/>
    <property type="molecule type" value="Genomic_DNA"/>
</dbReference>
<keyword evidence="1" id="KW-0472">Membrane</keyword>
<feature type="transmembrane region" description="Helical" evidence="1">
    <location>
        <begin position="101"/>
        <end position="125"/>
    </location>
</feature>
<reference evidence="2 3" key="1">
    <citation type="journal article" date="2015" name="Nature">
        <title>rRNA introns, odd ribosomes, and small enigmatic genomes across a large radiation of phyla.</title>
        <authorList>
            <person name="Brown C.T."/>
            <person name="Hug L.A."/>
            <person name="Thomas B.C."/>
            <person name="Sharon I."/>
            <person name="Castelle C.J."/>
            <person name="Singh A."/>
            <person name="Wilkins M.J."/>
            <person name="Williams K.H."/>
            <person name="Banfield J.F."/>
        </authorList>
    </citation>
    <scope>NUCLEOTIDE SEQUENCE [LARGE SCALE GENOMIC DNA]</scope>
</reference>
<sequence>MRDEDKPKKWWFDFWILAAAVLAVMAWFLPPPVGPVSSGGFASIVALWIIVQLPGDITMVGITKIIVKTGGINLAMWVVLLNLLASWATASHAALQESSPILLFLLGVWAAMSFWLIFLAYPLAFHWKELSRKAREELGMENKPE</sequence>
<keyword evidence="1" id="KW-0812">Transmembrane</keyword>
<accession>A0A0G1MNS9</accession>
<dbReference type="AlphaFoldDB" id="A0A0G1MNS9"/>
<evidence type="ECO:0000256" key="1">
    <source>
        <dbReference type="SAM" id="Phobius"/>
    </source>
</evidence>
<keyword evidence="1" id="KW-1133">Transmembrane helix</keyword>
<name>A0A0G1MNS9_9BACT</name>
<comment type="caution">
    <text evidence="2">The sequence shown here is derived from an EMBL/GenBank/DDBJ whole genome shotgun (WGS) entry which is preliminary data.</text>
</comment>
<feature type="transmembrane region" description="Helical" evidence="1">
    <location>
        <begin position="41"/>
        <end position="62"/>
    </location>
</feature>
<evidence type="ECO:0000313" key="3">
    <source>
        <dbReference type="Proteomes" id="UP000034329"/>
    </source>
</evidence>
<protein>
    <submittedName>
        <fullName evidence="2">Uncharacterized protein</fullName>
    </submittedName>
</protein>
<proteinExistence type="predicted"/>